<name>A0A660KVS4_9BACL</name>
<evidence type="ECO:0000313" key="10">
    <source>
        <dbReference type="Proteomes" id="UP000267019"/>
    </source>
</evidence>
<dbReference type="PANTHER" id="PTHR34217:SF1">
    <property type="entry name" value="CARBOXYPEPTIDASE 1"/>
    <property type="match status" value="1"/>
</dbReference>
<dbReference type="InterPro" id="IPR001567">
    <property type="entry name" value="Pept_M3A_M3B_dom"/>
</dbReference>
<evidence type="ECO:0000259" key="8">
    <source>
        <dbReference type="Pfam" id="PF08439"/>
    </source>
</evidence>
<dbReference type="Pfam" id="PF08439">
    <property type="entry name" value="Peptidase_M3_N"/>
    <property type="match status" value="1"/>
</dbReference>
<evidence type="ECO:0000256" key="4">
    <source>
        <dbReference type="ARBA" id="ARBA00022833"/>
    </source>
</evidence>
<keyword evidence="5 6" id="KW-0482">Metalloprotease</keyword>
<dbReference type="InterPro" id="IPR034006">
    <property type="entry name" value="M3B_PepF_2"/>
</dbReference>
<keyword evidence="4 6" id="KW-0862">Zinc</keyword>
<evidence type="ECO:0000259" key="7">
    <source>
        <dbReference type="Pfam" id="PF01432"/>
    </source>
</evidence>
<dbReference type="OrthoDB" id="9769691at2"/>
<dbReference type="EMBL" id="RBIJ01000008">
    <property type="protein sequence ID" value="RKQ83512.1"/>
    <property type="molecule type" value="Genomic_DNA"/>
</dbReference>
<dbReference type="PANTHER" id="PTHR34217">
    <property type="entry name" value="METAL-DEPENDENT CARBOXYPEPTIDASE"/>
    <property type="match status" value="1"/>
</dbReference>
<dbReference type="GO" id="GO:0006508">
    <property type="term" value="P:proteolysis"/>
    <property type="evidence" value="ECO:0007669"/>
    <property type="project" value="UniProtKB-KW"/>
</dbReference>
<feature type="domain" description="Peptidase M3A/M3B catalytic" evidence="7">
    <location>
        <begin position="207"/>
        <end position="559"/>
    </location>
</feature>
<sequence length="603" mass="68977">MSDILDPKPDESPMRWDLDAIFPGGSRSEVYRDFLRDLERDVRAFAERLSRDEPSLAELVESWEDLAARLREAAAFAECLTAQDVHDAEATALSLWVREIAAKFEAALADVDRILLAADEAAFRAFLEDPAGGEARRAIAPVLEERRRRAAQKLPPEQERLVAALGADGYHGWHAVYAEVAGRIRIEVEHDGCRETLSVAQAQNRLEDPERAVRERVFAAYERAWDSLAHVGAQILNHLAGYRLTLYRLRGWDDFLREPLEMNRLTRPTLEAMWAAVEAEKPTLVRYLKAKADLLGLEALAWYDVDAPVLRRPSAEEQKVPYAEARRTIVRNFSAVDPEWGALALRAFREGWIEAEDRPGKRAGGFCTSFPITGVSRIFLTYGGTKGSFATLAHELGHAYHQWVVRHLPVLAQGYPMSLAETASTFAEIVVQDRLLEEAAAEERLSLLDDVLRRAVAYFMNLHARFLFEVEFYARRREGFVPREELDRLMEAAQRRAYRESLSSYHPLFWFSKLHFYLTDVPFYNFPYTFGYLFAHLLHHTYLEAPASFADRYRDLLRDSGRLPVETIAQKHLGLDLTDEGVWRRAARHAVRHVEAFLQEARK</sequence>
<protein>
    <submittedName>
        <fullName evidence="9">PepF/M3 family oligoendopeptidase</fullName>
    </submittedName>
</protein>
<dbReference type="GO" id="GO:0004181">
    <property type="term" value="F:metallocarboxypeptidase activity"/>
    <property type="evidence" value="ECO:0007669"/>
    <property type="project" value="InterPro"/>
</dbReference>
<evidence type="ECO:0000256" key="5">
    <source>
        <dbReference type="ARBA" id="ARBA00023049"/>
    </source>
</evidence>
<dbReference type="Gene3D" id="1.20.140.70">
    <property type="entry name" value="Oligopeptidase f, N-terminal domain"/>
    <property type="match status" value="1"/>
</dbReference>
<dbReference type="RefSeq" id="WP_121444991.1">
    <property type="nucleotide sequence ID" value="NZ_RBIJ01000008.1"/>
</dbReference>
<keyword evidence="3 6" id="KW-0378">Hydrolase</keyword>
<dbReference type="Proteomes" id="UP000267019">
    <property type="component" value="Unassembled WGS sequence"/>
</dbReference>
<gene>
    <name evidence="9" type="ORF">C7438_1765</name>
</gene>
<dbReference type="InterPro" id="IPR011977">
    <property type="entry name" value="Pept_M3B_clade3"/>
</dbReference>
<dbReference type="GO" id="GO:0004222">
    <property type="term" value="F:metalloendopeptidase activity"/>
    <property type="evidence" value="ECO:0007669"/>
    <property type="project" value="InterPro"/>
</dbReference>
<accession>A0A660KVS4</accession>
<dbReference type="Gene3D" id="1.10.1370.20">
    <property type="entry name" value="Oligoendopeptidase f, C-terminal domain"/>
    <property type="match status" value="1"/>
</dbReference>
<dbReference type="InterPro" id="IPR042088">
    <property type="entry name" value="OligoPept_F_C"/>
</dbReference>
<dbReference type="InterPro" id="IPR013647">
    <property type="entry name" value="OligopepF_N_dom"/>
</dbReference>
<comment type="caution">
    <text evidence="9">The sequence shown here is derived from an EMBL/GenBank/DDBJ whole genome shotgun (WGS) entry which is preliminary data.</text>
</comment>
<comment type="cofactor">
    <cofactor evidence="6">
        <name>Zn(2+)</name>
        <dbReference type="ChEBI" id="CHEBI:29105"/>
    </cofactor>
    <text evidence="6">Binds 1 zinc ion.</text>
</comment>
<proteinExistence type="inferred from homology"/>
<organism evidence="9 10">
    <name type="scientific">Brockia lithotrophica</name>
    <dbReference type="NCBI Taxonomy" id="933949"/>
    <lineage>
        <taxon>Bacteria</taxon>
        <taxon>Bacillati</taxon>
        <taxon>Bacillota</taxon>
        <taxon>Bacilli</taxon>
        <taxon>Bacillales</taxon>
        <taxon>Bacillales Family X. Incertae Sedis</taxon>
        <taxon>Brockia</taxon>
    </lineage>
</organism>
<evidence type="ECO:0000256" key="3">
    <source>
        <dbReference type="ARBA" id="ARBA00022801"/>
    </source>
</evidence>
<feature type="domain" description="Oligopeptidase F N-terminal" evidence="8">
    <location>
        <begin position="115"/>
        <end position="184"/>
    </location>
</feature>
<evidence type="ECO:0000256" key="6">
    <source>
        <dbReference type="RuleBase" id="RU003435"/>
    </source>
</evidence>
<dbReference type="GO" id="GO:0046872">
    <property type="term" value="F:metal ion binding"/>
    <property type="evidence" value="ECO:0007669"/>
    <property type="project" value="UniProtKB-UniRule"/>
</dbReference>
<evidence type="ECO:0000256" key="1">
    <source>
        <dbReference type="ARBA" id="ARBA00022670"/>
    </source>
</evidence>
<keyword evidence="2 6" id="KW-0479">Metal-binding</keyword>
<keyword evidence="10" id="KW-1185">Reference proteome</keyword>
<dbReference type="NCBIfam" id="TIGR02290">
    <property type="entry name" value="M3_fam_3"/>
    <property type="match status" value="1"/>
</dbReference>
<comment type="similarity">
    <text evidence="6">Belongs to the peptidase M3 family.</text>
</comment>
<dbReference type="SUPFAM" id="SSF55486">
    <property type="entry name" value="Metalloproteases ('zincins'), catalytic domain"/>
    <property type="match status" value="1"/>
</dbReference>
<dbReference type="CDD" id="cd09607">
    <property type="entry name" value="M3B_PepF"/>
    <property type="match status" value="1"/>
</dbReference>
<dbReference type="InterPro" id="IPR001333">
    <property type="entry name" value="Peptidase_M32_Taq"/>
</dbReference>
<dbReference type="AlphaFoldDB" id="A0A660KVS4"/>
<evidence type="ECO:0000256" key="2">
    <source>
        <dbReference type="ARBA" id="ARBA00022723"/>
    </source>
</evidence>
<reference evidence="9 10" key="1">
    <citation type="submission" date="2018-10" db="EMBL/GenBank/DDBJ databases">
        <title>Genomic Encyclopedia of Type Strains, Phase IV (KMG-IV): sequencing the most valuable type-strain genomes for metagenomic binning, comparative biology and taxonomic classification.</title>
        <authorList>
            <person name="Goeker M."/>
        </authorList>
    </citation>
    <scope>NUCLEOTIDE SEQUENCE [LARGE SCALE GENOMIC DNA]</scope>
    <source>
        <strain evidence="9 10">DSM 22653</strain>
    </source>
</reference>
<keyword evidence="1 6" id="KW-0645">Protease</keyword>
<dbReference type="Pfam" id="PF01432">
    <property type="entry name" value="Peptidase_M3"/>
    <property type="match status" value="1"/>
</dbReference>
<evidence type="ECO:0000313" key="9">
    <source>
        <dbReference type="EMBL" id="RKQ83512.1"/>
    </source>
</evidence>